<evidence type="ECO:0000313" key="2">
    <source>
        <dbReference type="Proteomes" id="UP000219369"/>
    </source>
</evidence>
<dbReference type="EMBL" id="FMJY01000009">
    <property type="protein sequence ID" value="SCO90114.1"/>
    <property type="molecule type" value="Genomic_DNA"/>
</dbReference>
<proteinExistence type="predicted"/>
<dbReference type="Proteomes" id="UP000219369">
    <property type="component" value="Unassembled WGS sequence"/>
</dbReference>
<protein>
    <submittedName>
        <fullName evidence="1">Uncharacterized protein</fullName>
    </submittedName>
</protein>
<sequence length="144" mass="16493">MDTVESQAIRFLSYICRCTENCLQYFGLYYDVATRKDFVPMGNYKSYKVEVDLAMESCKAVNDTWNNVRRRDKDRKDVNENSSTTLDRLSSLAFGTVNIGDIYKDLSKSSDMATQRLNEIEVSAPEIDLSKAMILTMHRSSKSN</sequence>
<organism evidence="1 2">
    <name type="scientific">Fusarium oxysporum</name>
    <name type="common">Fusarium vascular wilt</name>
    <dbReference type="NCBI Taxonomy" id="5507"/>
    <lineage>
        <taxon>Eukaryota</taxon>
        <taxon>Fungi</taxon>
        <taxon>Dikarya</taxon>
        <taxon>Ascomycota</taxon>
        <taxon>Pezizomycotina</taxon>
        <taxon>Sordariomycetes</taxon>
        <taxon>Hypocreomycetidae</taxon>
        <taxon>Hypocreales</taxon>
        <taxon>Nectriaceae</taxon>
        <taxon>Fusarium</taxon>
        <taxon>Fusarium oxysporum species complex</taxon>
    </lineage>
</organism>
<dbReference type="VEuPathDB" id="FungiDB:FOXG_22930"/>
<name>A0A2H3TN94_FUSOX</name>
<evidence type="ECO:0000313" key="1">
    <source>
        <dbReference type="EMBL" id="SCO90114.1"/>
    </source>
</evidence>
<dbReference type="OrthoDB" id="10488436at2759"/>
<dbReference type="VEuPathDB" id="FungiDB:FOZG_17356"/>
<accession>A0A2H3TN94</accession>
<dbReference type="VEuPathDB" id="FungiDB:FOMG_13191"/>
<gene>
    <name evidence="1" type="ORF">FRV6_14242</name>
</gene>
<reference evidence="2" key="1">
    <citation type="submission" date="2016-09" db="EMBL/GenBank/DDBJ databases">
        <authorList>
            <person name="Guldener U."/>
        </authorList>
    </citation>
    <scope>NUCLEOTIDE SEQUENCE [LARGE SCALE GENOMIC DNA]</scope>
    <source>
        <strain evidence="2">V64-1</strain>
    </source>
</reference>
<dbReference type="AlphaFoldDB" id="A0A2H3TN94"/>